<protein>
    <submittedName>
        <fullName evidence="2">Uncharacterized protein</fullName>
    </submittedName>
</protein>
<reference evidence="2 3" key="1">
    <citation type="submission" date="2017-07" db="EMBL/GenBank/DDBJ databases">
        <title>Amycolatopsis alba DSM 44262 Genome sequencing and assembly.</title>
        <authorList>
            <person name="Kaur N."/>
            <person name="Mayilraj S."/>
        </authorList>
    </citation>
    <scope>NUCLEOTIDE SEQUENCE [LARGE SCALE GENOMIC DNA]</scope>
    <source>
        <strain evidence="2 3">DSM 44262</strain>
    </source>
</reference>
<dbReference type="RefSeq" id="WP_020630130.1">
    <property type="nucleotide sequence ID" value="NZ_KB913032.1"/>
</dbReference>
<keyword evidence="1" id="KW-1133">Transmembrane helix</keyword>
<sequence length="807" mass="87652">MVDEAVAELNHRIRKFEAGDTAPITQPEAVELMVSTIYGSGSLSDGLSPELLKLAGGLHWCRAKAMSAGEGSAEMVYAVKLIMRSSDDPISLEFDKHYFAFLAAEFLAVAHSSGDESLGQHAVDFASDVLDVLYDVHPMVPAILVNMAELYKARFSALDHESDLDQAVEHIRSSLTYITDDVSDKASLRAALCALLQTRFEHSGREEDSAEIAELRSHSQSVPSTAVASQRFGYALRALSVDRGSMRAMIDRAVTFPRAEELAEHLSETKAGNLVVEAIMKRFDVSAFADEVADTDRGDYLVLRLGDGVGDSVVRSFPLVGERVNQLSCGLAASTSGRKLWSRIAGSESGRDLALTLLRREWKWAAQAFVDLFAAERSEAAIKSLAHGEDGRELVRLLAGDDDGVSLVVEMVKDKRFVELCAALLESESARRFLVDLSGSVAMEGCVDQLLSRAEAAQLVMQLLSSDCMTQVVAPKAGTAELSVIWEAIVDSSKRRTLVDRLADVVAGEKGRDAEVDKLCALLLPCLLAPVLGVVLSSVGVTATAEVVFVAAVIAVTERPDRLAEQVKDDDLWIPPTTHQQPSPDSDVWIKVMGDRLRDGVPAVEASDGENLDRLAGAVYDYMVRKDLVNPAPMHQDRVLSALVAGWKADEKESVDLTAVQDTVQAALKRTPKDRWKTLLGGILIGLSGNGIYDGIMGLAKMLMSQAPSPDAQVYEIDLGLARDIDRWRAAVIDSRDDGLQWTSDDELGLIFCLHALSVAVIAGVYTRRYVRTNDQEEPGVVVARLRLNPEFAAVHARSLGMDVFYT</sequence>
<proteinExistence type="predicted"/>
<dbReference type="Proteomes" id="UP000215563">
    <property type="component" value="Unassembled WGS sequence"/>
</dbReference>
<evidence type="ECO:0000313" key="2">
    <source>
        <dbReference type="EMBL" id="OXM54956.1"/>
    </source>
</evidence>
<evidence type="ECO:0000313" key="3">
    <source>
        <dbReference type="Proteomes" id="UP000215563"/>
    </source>
</evidence>
<dbReference type="EMBL" id="NMQU01000008">
    <property type="protein sequence ID" value="OXM54956.1"/>
    <property type="molecule type" value="Genomic_DNA"/>
</dbReference>
<feature type="transmembrane region" description="Helical" evidence="1">
    <location>
        <begin position="527"/>
        <end position="556"/>
    </location>
</feature>
<dbReference type="AlphaFoldDB" id="A0A229S7Q7"/>
<gene>
    <name evidence="2" type="ORF">CFP75_02115</name>
</gene>
<feature type="transmembrane region" description="Helical" evidence="1">
    <location>
        <begin position="679"/>
        <end position="700"/>
    </location>
</feature>
<feature type="transmembrane region" description="Helical" evidence="1">
    <location>
        <begin position="748"/>
        <end position="766"/>
    </location>
</feature>
<keyword evidence="1" id="KW-0812">Transmembrane</keyword>
<accession>A0A229S7Q7</accession>
<organism evidence="2 3">
    <name type="scientific">Amycolatopsis alba DSM 44262</name>
    <dbReference type="NCBI Taxonomy" id="1125972"/>
    <lineage>
        <taxon>Bacteria</taxon>
        <taxon>Bacillati</taxon>
        <taxon>Actinomycetota</taxon>
        <taxon>Actinomycetes</taxon>
        <taxon>Pseudonocardiales</taxon>
        <taxon>Pseudonocardiaceae</taxon>
        <taxon>Amycolatopsis</taxon>
    </lineage>
</organism>
<keyword evidence="3" id="KW-1185">Reference proteome</keyword>
<name>A0A229S7Q7_AMYAL</name>
<keyword evidence="1" id="KW-0472">Membrane</keyword>
<evidence type="ECO:0000256" key="1">
    <source>
        <dbReference type="SAM" id="Phobius"/>
    </source>
</evidence>
<comment type="caution">
    <text evidence="2">The sequence shown here is derived from an EMBL/GenBank/DDBJ whole genome shotgun (WGS) entry which is preliminary data.</text>
</comment>